<evidence type="ECO:0000313" key="1">
    <source>
        <dbReference type="EMBL" id="OLQ04871.1"/>
    </source>
</evidence>
<comment type="caution">
    <text evidence="1">The sequence shown here is derived from an EMBL/GenBank/DDBJ whole genome shotgun (WGS) entry which is preliminary data.</text>
</comment>
<sequence length="199" mass="21990">MVSHKSVRVVQQLIAGRARMTGCRCQPIRCFSNSRCLTCADGPPVQFDAAVLARMVDDARRPGVRGRPSNTSASATSARDAGFPFNFTLRRSVLRIAANAANRDRQKGRQSDVNHSDLLDMIMGQGGLCAYSGLPMELTQPYSHWQMSIERIDNSQGYVRGNYCLIAAEFNSSVHGEDSGRGTSQWSKRKVELINSLRH</sequence>
<dbReference type="Gene3D" id="3.30.40.220">
    <property type="match status" value="1"/>
</dbReference>
<accession>A0A1Q9EBT7</accession>
<dbReference type="Proteomes" id="UP000186817">
    <property type="component" value="Unassembled WGS sequence"/>
</dbReference>
<evidence type="ECO:0000313" key="2">
    <source>
        <dbReference type="Proteomes" id="UP000186817"/>
    </source>
</evidence>
<keyword evidence="2" id="KW-1185">Reference proteome</keyword>
<dbReference type="OrthoDB" id="10682063at2759"/>
<dbReference type="AlphaFoldDB" id="A0A1Q9EBT7"/>
<protein>
    <submittedName>
        <fullName evidence="1">Uncharacterized protein</fullName>
    </submittedName>
</protein>
<organism evidence="1 2">
    <name type="scientific">Symbiodinium microadriaticum</name>
    <name type="common">Dinoflagellate</name>
    <name type="synonym">Zooxanthella microadriatica</name>
    <dbReference type="NCBI Taxonomy" id="2951"/>
    <lineage>
        <taxon>Eukaryota</taxon>
        <taxon>Sar</taxon>
        <taxon>Alveolata</taxon>
        <taxon>Dinophyceae</taxon>
        <taxon>Suessiales</taxon>
        <taxon>Symbiodiniaceae</taxon>
        <taxon>Symbiodinium</taxon>
    </lineage>
</organism>
<proteinExistence type="predicted"/>
<dbReference type="EMBL" id="LSRX01000199">
    <property type="protein sequence ID" value="OLQ04871.1"/>
    <property type="molecule type" value="Genomic_DNA"/>
</dbReference>
<gene>
    <name evidence="1" type="ORF">AK812_SmicGene49099</name>
</gene>
<reference evidence="1 2" key="1">
    <citation type="submission" date="2016-02" db="EMBL/GenBank/DDBJ databases">
        <title>Genome analysis of coral dinoflagellate symbionts highlights evolutionary adaptations to a symbiotic lifestyle.</title>
        <authorList>
            <person name="Aranda M."/>
            <person name="Li Y."/>
            <person name="Liew Y.J."/>
            <person name="Baumgarten S."/>
            <person name="Simakov O."/>
            <person name="Wilson M."/>
            <person name="Piel J."/>
            <person name="Ashoor H."/>
            <person name="Bougouffa S."/>
            <person name="Bajic V.B."/>
            <person name="Ryu T."/>
            <person name="Ravasi T."/>
            <person name="Bayer T."/>
            <person name="Micklem G."/>
            <person name="Kim H."/>
            <person name="Bhak J."/>
            <person name="Lajeunesse T.C."/>
            <person name="Voolstra C.R."/>
        </authorList>
    </citation>
    <scope>NUCLEOTIDE SEQUENCE [LARGE SCALE GENOMIC DNA]</scope>
    <source>
        <strain evidence="1 2">CCMP2467</strain>
    </source>
</reference>
<name>A0A1Q9EBT7_SYMMI</name>